<evidence type="ECO:0000313" key="2">
    <source>
        <dbReference type="EMBL" id="SVD96347.1"/>
    </source>
</evidence>
<feature type="non-terminal residue" evidence="2">
    <location>
        <position position="38"/>
    </location>
</feature>
<evidence type="ECO:0000256" key="1">
    <source>
        <dbReference type="SAM" id="MobiDB-lite"/>
    </source>
</evidence>
<sequence length="38" mass="4364">MGIGLAQENKNDFDPDKLNDPKPRWPMIISPLIPNMEK</sequence>
<feature type="region of interest" description="Disordered" evidence="1">
    <location>
        <begin position="1"/>
        <end position="38"/>
    </location>
</feature>
<protein>
    <submittedName>
        <fullName evidence="2">Uncharacterized protein</fullName>
    </submittedName>
</protein>
<proteinExistence type="predicted"/>
<feature type="compositionally biased region" description="Basic and acidic residues" evidence="1">
    <location>
        <begin position="9"/>
        <end position="23"/>
    </location>
</feature>
<dbReference type="AlphaFoldDB" id="A0A382ZLD4"/>
<name>A0A382ZLD4_9ZZZZ</name>
<organism evidence="2">
    <name type="scientific">marine metagenome</name>
    <dbReference type="NCBI Taxonomy" id="408172"/>
    <lineage>
        <taxon>unclassified sequences</taxon>
        <taxon>metagenomes</taxon>
        <taxon>ecological metagenomes</taxon>
    </lineage>
</organism>
<gene>
    <name evidence="2" type="ORF">METZ01_LOCUS449201</name>
</gene>
<dbReference type="EMBL" id="UINC01184903">
    <property type="protein sequence ID" value="SVD96347.1"/>
    <property type="molecule type" value="Genomic_DNA"/>
</dbReference>
<reference evidence="2" key="1">
    <citation type="submission" date="2018-05" db="EMBL/GenBank/DDBJ databases">
        <authorList>
            <person name="Lanie J.A."/>
            <person name="Ng W.-L."/>
            <person name="Kazmierczak K.M."/>
            <person name="Andrzejewski T.M."/>
            <person name="Davidsen T.M."/>
            <person name="Wayne K.J."/>
            <person name="Tettelin H."/>
            <person name="Glass J.I."/>
            <person name="Rusch D."/>
            <person name="Podicherti R."/>
            <person name="Tsui H.-C.T."/>
            <person name="Winkler M.E."/>
        </authorList>
    </citation>
    <scope>NUCLEOTIDE SEQUENCE</scope>
</reference>
<accession>A0A382ZLD4</accession>